<dbReference type="KEGG" id="cprv:CYPRO_2181"/>
<dbReference type="AlphaFoldDB" id="A0A345ULS7"/>
<dbReference type="GO" id="GO:0000160">
    <property type="term" value="P:phosphorelay signal transduction system"/>
    <property type="evidence" value="ECO:0007669"/>
    <property type="project" value="InterPro"/>
</dbReference>
<keyword evidence="1 2" id="KW-0597">Phosphoprotein</keyword>
<dbReference type="RefSeq" id="WP_114984618.1">
    <property type="nucleotide sequence ID" value="NZ_CP027806.1"/>
</dbReference>
<organism evidence="4 5">
    <name type="scientific">Cyclonatronum proteinivorum</name>
    <dbReference type="NCBI Taxonomy" id="1457365"/>
    <lineage>
        <taxon>Bacteria</taxon>
        <taxon>Pseudomonadati</taxon>
        <taxon>Balneolota</taxon>
        <taxon>Balneolia</taxon>
        <taxon>Balneolales</taxon>
        <taxon>Cyclonatronaceae</taxon>
        <taxon>Cyclonatronum</taxon>
    </lineage>
</organism>
<feature type="domain" description="Response regulatory" evidence="3">
    <location>
        <begin position="4"/>
        <end position="120"/>
    </location>
</feature>
<dbReference type="Proteomes" id="UP000254808">
    <property type="component" value="Chromosome"/>
</dbReference>
<accession>A0A345ULS7</accession>
<dbReference type="OrthoDB" id="9789181at2"/>
<dbReference type="Gene3D" id="3.40.50.2300">
    <property type="match status" value="1"/>
</dbReference>
<dbReference type="Pfam" id="PF00072">
    <property type="entry name" value="Response_reg"/>
    <property type="match status" value="1"/>
</dbReference>
<protein>
    <submittedName>
        <fullName evidence="4">Response regulator receiver domain-containing protein</fullName>
    </submittedName>
</protein>
<dbReference type="PROSITE" id="PS50110">
    <property type="entry name" value="RESPONSE_REGULATORY"/>
    <property type="match status" value="1"/>
</dbReference>
<sequence>MPVNVLIVDDEPNIVISLEFLMAQNGLTPFIARSGEQAIDFLEDKVPDVVLLDVMLPNRSGFDILQYIRRNERLKNIKVIMLTARGREQDVSKGMDLGADAYVTKPFSTRELVNKVKEFARHEP</sequence>
<dbReference type="InterPro" id="IPR001789">
    <property type="entry name" value="Sig_transdc_resp-reg_receiver"/>
</dbReference>
<evidence type="ECO:0000313" key="5">
    <source>
        <dbReference type="Proteomes" id="UP000254808"/>
    </source>
</evidence>
<evidence type="ECO:0000259" key="3">
    <source>
        <dbReference type="PROSITE" id="PS50110"/>
    </source>
</evidence>
<dbReference type="PANTHER" id="PTHR44591">
    <property type="entry name" value="STRESS RESPONSE REGULATOR PROTEIN 1"/>
    <property type="match status" value="1"/>
</dbReference>
<dbReference type="InterPro" id="IPR050595">
    <property type="entry name" value="Bact_response_regulator"/>
</dbReference>
<dbReference type="PANTHER" id="PTHR44591:SF3">
    <property type="entry name" value="RESPONSE REGULATORY DOMAIN-CONTAINING PROTEIN"/>
    <property type="match status" value="1"/>
</dbReference>
<feature type="modified residue" description="4-aspartylphosphate" evidence="2">
    <location>
        <position position="53"/>
    </location>
</feature>
<proteinExistence type="predicted"/>
<name>A0A345ULS7_9BACT</name>
<evidence type="ECO:0000313" key="4">
    <source>
        <dbReference type="EMBL" id="AXJ01429.1"/>
    </source>
</evidence>
<dbReference type="EMBL" id="CP027806">
    <property type="protein sequence ID" value="AXJ01429.1"/>
    <property type="molecule type" value="Genomic_DNA"/>
</dbReference>
<evidence type="ECO:0000256" key="2">
    <source>
        <dbReference type="PROSITE-ProRule" id="PRU00169"/>
    </source>
</evidence>
<dbReference type="SUPFAM" id="SSF52172">
    <property type="entry name" value="CheY-like"/>
    <property type="match status" value="1"/>
</dbReference>
<gene>
    <name evidence="4" type="ORF">CYPRO_2181</name>
</gene>
<reference evidence="4 5" key="1">
    <citation type="submission" date="2018-03" db="EMBL/GenBank/DDBJ databases">
        <title>Phenotypic and genomic properties of Cyclonatronum proteinivorum gen. nov., sp. nov., a haloalkaliphilic bacteroidete from soda lakes possessing Na+-translocating rhodopsin.</title>
        <authorList>
            <person name="Toshchakov S.V."/>
            <person name="Korzhenkov A."/>
            <person name="Samarov N.I."/>
            <person name="Kublanov I.V."/>
            <person name="Muntyan M.S."/>
            <person name="Sorokin D.Y."/>
        </authorList>
    </citation>
    <scope>NUCLEOTIDE SEQUENCE [LARGE SCALE GENOMIC DNA]</scope>
    <source>
        <strain evidence="4 5">Omega</strain>
    </source>
</reference>
<evidence type="ECO:0000256" key="1">
    <source>
        <dbReference type="ARBA" id="ARBA00022553"/>
    </source>
</evidence>
<dbReference type="InterPro" id="IPR011006">
    <property type="entry name" value="CheY-like_superfamily"/>
</dbReference>
<keyword evidence="5" id="KW-1185">Reference proteome</keyword>
<dbReference type="SMART" id="SM00448">
    <property type="entry name" value="REC"/>
    <property type="match status" value="1"/>
</dbReference>